<name>A0AA38NYS5_9AGAR</name>
<protein>
    <submittedName>
        <fullName evidence="1">Uncharacterized protein</fullName>
    </submittedName>
</protein>
<dbReference type="EMBL" id="MU806773">
    <property type="protein sequence ID" value="KAJ3833096.1"/>
    <property type="molecule type" value="Genomic_DNA"/>
</dbReference>
<reference evidence="1" key="1">
    <citation type="submission" date="2022-08" db="EMBL/GenBank/DDBJ databases">
        <authorList>
            <consortium name="DOE Joint Genome Institute"/>
            <person name="Min B."/>
            <person name="Riley R."/>
            <person name="Sierra-Patev S."/>
            <person name="Naranjo-Ortiz M."/>
            <person name="Looney B."/>
            <person name="Konkel Z."/>
            <person name="Slot J.C."/>
            <person name="Sakamoto Y."/>
            <person name="Steenwyk J.L."/>
            <person name="Rokas A."/>
            <person name="Carro J."/>
            <person name="Camarero S."/>
            <person name="Ferreira P."/>
            <person name="Molpeceres G."/>
            <person name="Ruiz-Duenas F.J."/>
            <person name="Serrano A."/>
            <person name="Henrissat B."/>
            <person name="Drula E."/>
            <person name="Hughes K.W."/>
            <person name="Mata J.L."/>
            <person name="Ishikawa N.K."/>
            <person name="Vargas-Isla R."/>
            <person name="Ushijima S."/>
            <person name="Smith C.A."/>
            <person name="Ahrendt S."/>
            <person name="Andreopoulos W."/>
            <person name="He G."/>
            <person name="Labutti K."/>
            <person name="Lipzen A."/>
            <person name="Ng V."/>
            <person name="Sandor L."/>
            <person name="Barry K."/>
            <person name="Martinez A.T."/>
            <person name="Xiao Y."/>
            <person name="Gibbons J.G."/>
            <person name="Terashima K."/>
            <person name="Hibbett D.S."/>
            <person name="Grigoriev I.V."/>
        </authorList>
    </citation>
    <scope>NUCLEOTIDE SEQUENCE</scope>
    <source>
        <strain evidence="1">TFB9207</strain>
    </source>
</reference>
<keyword evidence="2" id="KW-1185">Reference proteome</keyword>
<proteinExistence type="predicted"/>
<dbReference type="AlphaFoldDB" id="A0AA38NYS5"/>
<dbReference type="Proteomes" id="UP001163846">
    <property type="component" value="Unassembled WGS sequence"/>
</dbReference>
<evidence type="ECO:0000313" key="2">
    <source>
        <dbReference type="Proteomes" id="UP001163846"/>
    </source>
</evidence>
<comment type="caution">
    <text evidence="1">The sequence shown here is derived from an EMBL/GenBank/DDBJ whole genome shotgun (WGS) entry which is preliminary data.</text>
</comment>
<organism evidence="1 2">
    <name type="scientific">Lentinula raphanica</name>
    <dbReference type="NCBI Taxonomy" id="153919"/>
    <lineage>
        <taxon>Eukaryota</taxon>
        <taxon>Fungi</taxon>
        <taxon>Dikarya</taxon>
        <taxon>Basidiomycota</taxon>
        <taxon>Agaricomycotina</taxon>
        <taxon>Agaricomycetes</taxon>
        <taxon>Agaricomycetidae</taxon>
        <taxon>Agaricales</taxon>
        <taxon>Marasmiineae</taxon>
        <taxon>Omphalotaceae</taxon>
        <taxon>Lentinula</taxon>
    </lineage>
</organism>
<gene>
    <name evidence="1" type="ORF">F5878DRAFT_547144</name>
</gene>
<sequence length="244" mass="27953">MTRLKEEIATNPRHLGQIADAHNLLSDRRPSTGVAQNRFCNKLKTIIWSVLLYVCDDLVVFPPHISEKLQKLQVIRKRDVTKDDMVDALLNWRLTGIQEENPFVWPCFTSTHCPPAKPPASMDPVTYFNGMPCHALSSTERQAFMQDLATSMKYTTAVHIGHIHQYLWEPVETDDVGKERLAKRLKTKTRDALLYVCADLNRIPRDVSTKFAQKSDLISLLVDWVSFPLECYFSRYSITSTENG</sequence>
<accession>A0AA38NYS5</accession>
<evidence type="ECO:0000313" key="1">
    <source>
        <dbReference type="EMBL" id="KAJ3833096.1"/>
    </source>
</evidence>